<evidence type="ECO:0000256" key="1">
    <source>
        <dbReference type="ARBA" id="ARBA00009199"/>
    </source>
</evidence>
<gene>
    <name evidence="3" type="ORF">A3770_11p63720</name>
</gene>
<dbReference type="EMBL" id="CP031044">
    <property type="protein sequence ID" value="QDZ23854.1"/>
    <property type="molecule type" value="Genomic_DNA"/>
</dbReference>
<evidence type="ECO:0000313" key="3">
    <source>
        <dbReference type="EMBL" id="QDZ23854.1"/>
    </source>
</evidence>
<keyword evidence="4" id="KW-1185">Reference proteome</keyword>
<dbReference type="Pfam" id="PF01425">
    <property type="entry name" value="Amidase"/>
    <property type="match status" value="1"/>
</dbReference>
<dbReference type="InterPro" id="IPR036928">
    <property type="entry name" value="AS_sf"/>
</dbReference>
<reference evidence="3 4" key="1">
    <citation type="submission" date="2018-07" db="EMBL/GenBank/DDBJ databases">
        <title>The complete nuclear genome of the prasinophyte Chloropicon primus (CCMP1205).</title>
        <authorList>
            <person name="Pombert J.-F."/>
            <person name="Otis C."/>
            <person name="Turmel M."/>
            <person name="Lemieux C."/>
        </authorList>
    </citation>
    <scope>NUCLEOTIDE SEQUENCE [LARGE SCALE GENOMIC DNA]</scope>
    <source>
        <strain evidence="3 4">CCMP1205</strain>
    </source>
</reference>
<dbReference type="OrthoDB" id="566648at2759"/>
<dbReference type="InterPro" id="IPR023631">
    <property type="entry name" value="Amidase_dom"/>
</dbReference>
<dbReference type="PANTHER" id="PTHR11895">
    <property type="entry name" value="TRANSAMIDASE"/>
    <property type="match status" value="1"/>
</dbReference>
<dbReference type="STRING" id="1764295.A0A5B8MW20"/>
<evidence type="ECO:0000313" key="4">
    <source>
        <dbReference type="Proteomes" id="UP000316726"/>
    </source>
</evidence>
<evidence type="ECO:0000259" key="2">
    <source>
        <dbReference type="Pfam" id="PF01425"/>
    </source>
</evidence>
<dbReference type="SUPFAM" id="SSF75304">
    <property type="entry name" value="Amidase signature (AS) enzymes"/>
    <property type="match status" value="1"/>
</dbReference>
<dbReference type="InterPro" id="IPR000120">
    <property type="entry name" value="Amidase"/>
</dbReference>
<accession>A0A5B8MW20</accession>
<dbReference type="AlphaFoldDB" id="A0A5B8MW20"/>
<dbReference type="InterPro" id="IPR020556">
    <property type="entry name" value="Amidase_CS"/>
</dbReference>
<feature type="domain" description="Amidase" evidence="2">
    <location>
        <begin position="26"/>
        <end position="453"/>
    </location>
</feature>
<dbReference type="Proteomes" id="UP000316726">
    <property type="component" value="Chromosome 11"/>
</dbReference>
<dbReference type="GO" id="GO:0003824">
    <property type="term" value="F:catalytic activity"/>
    <property type="evidence" value="ECO:0007669"/>
    <property type="project" value="InterPro"/>
</dbReference>
<comment type="similarity">
    <text evidence="1">Belongs to the amidase family.</text>
</comment>
<proteinExistence type="inferred from homology"/>
<name>A0A5B8MW20_9CHLO</name>
<sequence length="476" mass="51760">MGSAWWRQRAVDVVEALREKRVTPLELVRSARRRIEEVEGKINAVPTTCFERAERRAREMDHPASPPRGYLYGLPVLIKDTLAVSGVRFTRGSLVHEHDVADHDDPVVSVLEAKGAIIMGKTNTPEYGLGSNTYNDVFGETLNPFDIRLTCGGSSGGAASALAAGEAWIAIGTDLGGSLRIPASFCGVVGLRPTPGVVPNAGSRTAAEDNLHAVVGPMARNVTDLALLMDAISEKHPEDGNSVGAGDGESYVDRLKAYRENLPTTIAWSSDLGGSVPMQGEVARICERAAKELARIVGAAFVDEACMDLSKGRETFHVLRAEMFKDKGALLHHEDVVKPELIWQVNQGLSLKDSDLDRARESHKKLLESTLDFFQSHDLLCSPCTMVPPFDVKTRWLRECEGWELETYIDWLLPTSVLSLTNCPSISLPCGFTEAGLPVGLQLTAPASKEAELMCAAYAYERANGHHEVVPIDPRP</sequence>
<dbReference type="Gene3D" id="3.90.1300.10">
    <property type="entry name" value="Amidase signature (AS) domain"/>
    <property type="match status" value="1"/>
</dbReference>
<dbReference type="PROSITE" id="PS00571">
    <property type="entry name" value="AMIDASES"/>
    <property type="match status" value="1"/>
</dbReference>
<organism evidence="3 4">
    <name type="scientific">Chloropicon primus</name>
    <dbReference type="NCBI Taxonomy" id="1764295"/>
    <lineage>
        <taxon>Eukaryota</taxon>
        <taxon>Viridiplantae</taxon>
        <taxon>Chlorophyta</taxon>
        <taxon>Chloropicophyceae</taxon>
        <taxon>Chloropicales</taxon>
        <taxon>Chloropicaceae</taxon>
        <taxon>Chloropicon</taxon>
    </lineage>
</organism>
<dbReference type="PANTHER" id="PTHR11895:SF76">
    <property type="entry name" value="INDOLEACETAMIDE HYDROLASE"/>
    <property type="match status" value="1"/>
</dbReference>
<protein>
    <submittedName>
        <fullName evidence="3">Amidase</fullName>
    </submittedName>
</protein>